<accession>D8JY96</accession>
<dbReference type="STRING" id="582899.Hden_3509"/>
<keyword evidence="3" id="KW-1185">Reference proteome</keyword>
<dbReference type="KEGG" id="hdn:Hden_3509"/>
<evidence type="ECO:0008006" key="4">
    <source>
        <dbReference type="Google" id="ProtNLM"/>
    </source>
</evidence>
<dbReference type="AlphaFoldDB" id="D8JY96"/>
<dbReference type="Pfam" id="PF06347">
    <property type="entry name" value="SH3_4"/>
    <property type="match status" value="2"/>
</dbReference>
<reference evidence="3" key="1">
    <citation type="journal article" date="2011" name="J. Bacteriol.">
        <title>Genome sequences of eight morphologically diverse alphaproteobacteria.</title>
        <authorList>
            <consortium name="US DOE Joint Genome Institute"/>
            <person name="Brown P.J."/>
            <person name="Kysela D.T."/>
            <person name="Buechlein A."/>
            <person name="Hemmerich C."/>
            <person name="Brun Y.V."/>
        </authorList>
    </citation>
    <scope>NUCLEOTIDE SEQUENCE [LARGE SCALE GENOMIC DNA]</scope>
    <source>
        <strain evidence="3">ATCC 51888 / DSM 1869 / NCIB 11706 / TK 0415</strain>
    </source>
</reference>
<evidence type="ECO:0000256" key="1">
    <source>
        <dbReference type="SAM" id="SignalP"/>
    </source>
</evidence>
<name>D8JY96_HYPDA</name>
<proteinExistence type="predicted"/>
<protein>
    <recommendedName>
        <fullName evidence="4">SH3 type 3 domain protein</fullName>
    </recommendedName>
</protein>
<dbReference type="RefSeq" id="WP_013217459.1">
    <property type="nucleotide sequence ID" value="NC_014313.1"/>
</dbReference>
<evidence type="ECO:0000313" key="2">
    <source>
        <dbReference type="EMBL" id="ADJ25300.1"/>
    </source>
</evidence>
<dbReference type="eggNOG" id="COG3807">
    <property type="taxonomic scope" value="Bacteria"/>
</dbReference>
<dbReference type="InterPro" id="IPR010466">
    <property type="entry name" value="DUF1058"/>
</dbReference>
<gene>
    <name evidence="2" type="ordered locus">Hden_3509</name>
</gene>
<sequence length="185" mass="20271" precursor="true">MDRKKRTLVPALICAAAIAGAAAPTPLRAQPAESSGLSGSGLPVPRFVSLKSDRVNLRNGPGTDYPTGWVYRRAGLPLEIVQEFESWRKVRDSEGATGWVLQSFLSGRRTALVLPWERKASTKPPLVPIHASDSERSHIVVNVEAGVIADLRTCDGRWCRVTVDAYTGYIEQKKLWGAYEGETIK</sequence>
<keyword evidence="1" id="KW-0732">Signal</keyword>
<organism evidence="2 3">
    <name type="scientific">Hyphomicrobium denitrificans (strain ATCC 51888 / DSM 1869 / NCIMB 11706 / TK 0415)</name>
    <dbReference type="NCBI Taxonomy" id="582899"/>
    <lineage>
        <taxon>Bacteria</taxon>
        <taxon>Pseudomonadati</taxon>
        <taxon>Pseudomonadota</taxon>
        <taxon>Alphaproteobacteria</taxon>
        <taxon>Hyphomicrobiales</taxon>
        <taxon>Hyphomicrobiaceae</taxon>
        <taxon>Hyphomicrobium</taxon>
    </lineage>
</organism>
<dbReference type="Proteomes" id="UP000002033">
    <property type="component" value="Chromosome"/>
</dbReference>
<dbReference type="Gene3D" id="2.30.30.40">
    <property type="entry name" value="SH3 Domains"/>
    <property type="match status" value="1"/>
</dbReference>
<dbReference type="HOGENOM" id="CLU_086360_0_0_5"/>
<evidence type="ECO:0000313" key="3">
    <source>
        <dbReference type="Proteomes" id="UP000002033"/>
    </source>
</evidence>
<dbReference type="EMBL" id="CP002083">
    <property type="protein sequence ID" value="ADJ25300.1"/>
    <property type="molecule type" value="Genomic_DNA"/>
</dbReference>
<feature type="chain" id="PRO_5003116322" description="SH3 type 3 domain protein" evidence="1">
    <location>
        <begin position="22"/>
        <end position="185"/>
    </location>
</feature>
<feature type="signal peptide" evidence="1">
    <location>
        <begin position="1"/>
        <end position="21"/>
    </location>
</feature>